<accession>A0ABT3HJ56</accession>
<keyword evidence="2" id="KW-1185">Reference proteome</keyword>
<dbReference type="InterPro" id="IPR058074">
    <property type="entry name" value="Bacteriocin-like"/>
</dbReference>
<evidence type="ECO:0000313" key="2">
    <source>
        <dbReference type="Proteomes" id="UP001163719"/>
    </source>
</evidence>
<dbReference type="Proteomes" id="UP001163719">
    <property type="component" value="Unassembled WGS sequence"/>
</dbReference>
<organism evidence="1 2">
    <name type="scientific">Chryseobacterium oryctis</name>
    <dbReference type="NCBI Taxonomy" id="2952618"/>
    <lineage>
        <taxon>Bacteria</taxon>
        <taxon>Pseudomonadati</taxon>
        <taxon>Bacteroidota</taxon>
        <taxon>Flavobacteriia</taxon>
        <taxon>Flavobacteriales</taxon>
        <taxon>Weeksellaceae</taxon>
        <taxon>Chryseobacterium group</taxon>
        <taxon>Chryseobacterium</taxon>
    </lineage>
</organism>
<dbReference type="NCBIfam" id="NF047798">
    <property type="entry name" value="leader_Chryseo"/>
    <property type="match status" value="1"/>
</dbReference>
<proteinExistence type="predicted"/>
<gene>
    <name evidence="1" type="ORF">OH806_00780</name>
</gene>
<evidence type="ECO:0008006" key="3">
    <source>
        <dbReference type="Google" id="ProtNLM"/>
    </source>
</evidence>
<dbReference type="EMBL" id="JAPDHV010000001">
    <property type="protein sequence ID" value="MCW3159811.1"/>
    <property type="molecule type" value="Genomic_DNA"/>
</dbReference>
<dbReference type="RefSeq" id="WP_264741787.1">
    <property type="nucleotide sequence ID" value="NZ_JAPDHV010000001.1"/>
</dbReference>
<sequence length="80" mass="8367">MKNLKKLTRKELVNISGGDTAYAFCDESGVCPPTFPSSASTYCSNGICYRVTSGGGSGGGGCNEPQRLCQPWETGCGCVY</sequence>
<reference evidence="1" key="1">
    <citation type="submission" date="2022-10" db="EMBL/GenBank/DDBJ databases">
        <title>Chryseobacterium babae sp. nov. isolated from the gut of the beetle Oryctes rhinoceros, and Chryseobacterium kimseyorum sp. nov., isolated from a stick insect rearing cage.</title>
        <authorList>
            <person name="Shelomi M."/>
            <person name="Han C.-J."/>
            <person name="Chen W.-M."/>
            <person name="Chen H.-K."/>
            <person name="Liaw S.-J."/>
            <person name="Muhle E."/>
            <person name="Clermont D."/>
        </authorList>
    </citation>
    <scope>NUCLEOTIDE SEQUENCE</scope>
    <source>
        <strain evidence="1">WLa1L2M3</strain>
    </source>
</reference>
<evidence type="ECO:0000313" key="1">
    <source>
        <dbReference type="EMBL" id="MCW3159811.1"/>
    </source>
</evidence>
<name>A0ABT3HJ56_9FLAO</name>
<protein>
    <recommendedName>
        <fullName evidence="3">Bacteriocin-type signal sequence-containing protein</fullName>
    </recommendedName>
</protein>
<comment type="caution">
    <text evidence="1">The sequence shown here is derived from an EMBL/GenBank/DDBJ whole genome shotgun (WGS) entry which is preliminary data.</text>
</comment>